<evidence type="ECO:0000256" key="1">
    <source>
        <dbReference type="SAM" id="MobiDB-lite"/>
    </source>
</evidence>
<evidence type="ECO:0000259" key="3">
    <source>
        <dbReference type="PROSITE" id="PS50234"/>
    </source>
</evidence>
<proteinExistence type="predicted"/>
<feature type="region of interest" description="Disordered" evidence="1">
    <location>
        <begin position="1615"/>
        <end position="1641"/>
    </location>
</feature>
<dbReference type="RefSeq" id="WP_145098374.1">
    <property type="nucleotide sequence ID" value="NZ_CP036348.1"/>
</dbReference>
<dbReference type="PROSITE" id="PS50234">
    <property type="entry name" value="VWFA"/>
    <property type="match status" value="1"/>
</dbReference>
<keyword evidence="2" id="KW-0472">Membrane</keyword>
<sequence length="1641" mass="179113">MSSSAEGSSAAPLLPPTRRAAPIDSIASWNSNRGNRPVWRWSSRWNLLIGGVFAATALTAVLTWATTSIGRAPRVCVMLASTDYHANLDLPPNAMGDRAIGRLSAWVTHGEINARRNIRLARPPLELANRSDFERISTDPNAAISLTFLSVHGIHTPQGPALLAADAQSIDDAYPVKDLLAQIARFPEKQNKVLLLDCVHFQSQPSLGILLNDFARQIRDLEDTIRAIPNLVVLISSETHEQSWINPAVGTTNWANAFISAVNGLAEDRDRDGWIDLLEVHDCAAEQTTVWAAKVAQRPQHPWMLPSGEEGANRCRNLGLFPSQNPTIEIPALVSPSNNDRIARWFSRHDQLAAQSLHPAIKSPAIWPRFERTLLRYEAFERAGCESAADVLSNHLEDLVQILDKPTRIESVACRAGVLAPEMVGFEVTDDLRGKAKKLAALLSEMPTDEAADHWLNVIAAQPSEAQVAFLRRSIIESHADALATAFRTQVTVDRQRLDKAASMVTTITDPLQPIPQLGRVLQFLARDLPSEPLGSVDATRIARFLSLSARCDRIANDGLWWSPQLYRWVSPMIDSTDRQRRFAGDLLIGEAEARQRADVCLDAAETGYAQIDQICSVLIDAQTIVQCGSNQLSRLRELAAASTRDAPQNRQAIPSLYGTLQQIEAIVNGDVATKESQRNAELLHLKDLTQQVTAQIAAVRKRVDAWQSDVLSQQAGCLPDVYAALHTLGSDATTRHAAWESLCRLAASADAGSNSEAVVEHPISLNTIQASAALRGQLSLCVWPAKEFDAMVAGESETRAEVEHRLKIFATDSQWWKALATAGYQIGLREKAARQLTTTPISPQSADEDDQLRNRLECIHRMASTPPFESQQFVTAVWTHGFARFLAWQTERFVADTYWSLSASGPAYYARVAELLSGDIASLHSRTRSPNNPLLSDPSSAVTITLPNGLVWTTQRTDQINVSVRTMDHGAEGFATIWVDATGDLQVTQPTAGQRVCRPLCDLSKMKNAAQATEADGLIVHLERREGTTPASANVQVHGYFRGRRITAPLPVTIAQTPDVHIVQNPKSLGGQIAIRSDAPNHHATDGAITLVLDCSGSMGADRGQVFGPDTKYAHAVTAIESLLKDLPSGVKLSVWTFGQAVGETKTVQPAERSIRRIQAPIVWDPRDRSLRQNLIDAISYPNVEPWNESPLLAAMLAASNDLRDADGVRSLVVITDGADNRIATDGVANPLGLTPEQWLRRQFNGTGITVNVIGFRVDAGDKTATQKQLATVRQLLPPGRFVTADKTSELASALAEMLTVETPIAIRKATSTSADKTHPVATVPISPGDAAASWTPMLDAGLYSVATDGATAPTTIQLSDGEQLILDRSTVGTYSLWPAIDKQFRWCPQRQSGRWTLALAPQPISVPGISARRLVLWADATRGNLAIQRPSELWVEARDGDKAMPIRWQNNSEPSCDGYDLSVQGEVVGQPQFSVWISDRKANSVGALVRNQDFRQLQDLAPASWQLSEGEVRLKSAAIETHTVADRSGTLTPQSCLVLRGSGPRSMALRLRTRGLAFEGQDEQCFTTLGEFTLRQWPVTGDDVQRSLQSVELILVDQVKSDTERAGGKVIFAEPPRRPSVTRRSLSDGGSLAYSGVER</sequence>
<dbReference type="InterPro" id="IPR002035">
    <property type="entry name" value="VWF_A"/>
</dbReference>
<accession>A0A518JWP2</accession>
<dbReference type="InterPro" id="IPR018247">
    <property type="entry name" value="EF_Hand_1_Ca_BS"/>
</dbReference>
<dbReference type="PROSITE" id="PS00018">
    <property type="entry name" value="EF_HAND_1"/>
    <property type="match status" value="1"/>
</dbReference>
<dbReference type="OrthoDB" id="219224at2"/>
<dbReference type="SUPFAM" id="SSF53300">
    <property type="entry name" value="vWA-like"/>
    <property type="match status" value="1"/>
</dbReference>
<gene>
    <name evidence="4" type="ORF">Poly24_36790</name>
</gene>
<keyword evidence="2" id="KW-1133">Transmembrane helix</keyword>
<feature type="transmembrane region" description="Helical" evidence="2">
    <location>
        <begin position="45"/>
        <end position="65"/>
    </location>
</feature>
<keyword evidence="2" id="KW-0812">Transmembrane</keyword>
<organism evidence="4 5">
    <name type="scientific">Rosistilla carotiformis</name>
    <dbReference type="NCBI Taxonomy" id="2528017"/>
    <lineage>
        <taxon>Bacteria</taxon>
        <taxon>Pseudomonadati</taxon>
        <taxon>Planctomycetota</taxon>
        <taxon>Planctomycetia</taxon>
        <taxon>Pirellulales</taxon>
        <taxon>Pirellulaceae</taxon>
        <taxon>Rosistilla</taxon>
    </lineage>
</organism>
<dbReference type="InterPro" id="IPR036465">
    <property type="entry name" value="vWFA_dom_sf"/>
</dbReference>
<evidence type="ECO:0000313" key="4">
    <source>
        <dbReference type="EMBL" id="QDV69960.1"/>
    </source>
</evidence>
<dbReference type="KEGG" id="rcf:Poly24_36790"/>
<feature type="domain" description="VWFA" evidence="3">
    <location>
        <begin position="1089"/>
        <end position="1300"/>
    </location>
</feature>
<evidence type="ECO:0000256" key="2">
    <source>
        <dbReference type="SAM" id="Phobius"/>
    </source>
</evidence>
<reference evidence="4 5" key="1">
    <citation type="submission" date="2019-02" db="EMBL/GenBank/DDBJ databases">
        <title>Deep-cultivation of Planctomycetes and their phenomic and genomic characterization uncovers novel biology.</title>
        <authorList>
            <person name="Wiegand S."/>
            <person name="Jogler M."/>
            <person name="Boedeker C."/>
            <person name="Pinto D."/>
            <person name="Vollmers J."/>
            <person name="Rivas-Marin E."/>
            <person name="Kohn T."/>
            <person name="Peeters S.H."/>
            <person name="Heuer A."/>
            <person name="Rast P."/>
            <person name="Oberbeckmann S."/>
            <person name="Bunk B."/>
            <person name="Jeske O."/>
            <person name="Meyerdierks A."/>
            <person name="Storesund J.E."/>
            <person name="Kallscheuer N."/>
            <person name="Luecker S."/>
            <person name="Lage O.M."/>
            <person name="Pohl T."/>
            <person name="Merkel B.J."/>
            <person name="Hornburger P."/>
            <person name="Mueller R.-W."/>
            <person name="Bruemmer F."/>
            <person name="Labrenz M."/>
            <person name="Spormann A.M."/>
            <person name="Op den Camp H."/>
            <person name="Overmann J."/>
            <person name="Amann R."/>
            <person name="Jetten M.S.M."/>
            <person name="Mascher T."/>
            <person name="Medema M.H."/>
            <person name="Devos D.P."/>
            <person name="Kaster A.-K."/>
            <person name="Ovreas L."/>
            <person name="Rohde M."/>
            <person name="Galperin M.Y."/>
            <person name="Jogler C."/>
        </authorList>
    </citation>
    <scope>NUCLEOTIDE SEQUENCE [LARGE SCALE GENOMIC DNA]</scope>
    <source>
        <strain evidence="4 5">Poly24</strain>
    </source>
</reference>
<name>A0A518JWP2_9BACT</name>
<keyword evidence="5" id="KW-1185">Reference proteome</keyword>
<protein>
    <recommendedName>
        <fullName evidence="3">VWFA domain-containing protein</fullName>
    </recommendedName>
</protein>
<evidence type="ECO:0000313" key="5">
    <source>
        <dbReference type="Proteomes" id="UP000315082"/>
    </source>
</evidence>
<dbReference type="Gene3D" id="3.40.50.410">
    <property type="entry name" value="von Willebrand factor, type A domain"/>
    <property type="match status" value="1"/>
</dbReference>
<dbReference type="EMBL" id="CP036348">
    <property type="protein sequence ID" value="QDV69960.1"/>
    <property type="molecule type" value="Genomic_DNA"/>
</dbReference>
<dbReference type="SMART" id="SM00327">
    <property type="entry name" value="VWA"/>
    <property type="match status" value="1"/>
</dbReference>
<dbReference type="Proteomes" id="UP000315082">
    <property type="component" value="Chromosome"/>
</dbReference>